<feature type="non-terminal residue" evidence="2">
    <location>
        <position position="86"/>
    </location>
</feature>
<dbReference type="EMBL" id="BEZZ01116923">
    <property type="protein sequence ID" value="GCC43775.1"/>
    <property type="molecule type" value="Genomic_DNA"/>
</dbReference>
<name>A0A401TMA6_CHIPU</name>
<feature type="compositionally biased region" description="Basic and acidic residues" evidence="1">
    <location>
        <begin position="1"/>
        <end position="10"/>
    </location>
</feature>
<gene>
    <name evidence="2" type="ORF">chiPu_0027888</name>
</gene>
<protein>
    <submittedName>
        <fullName evidence="2">Uncharacterized protein</fullName>
    </submittedName>
</protein>
<comment type="caution">
    <text evidence="2">The sequence shown here is derived from an EMBL/GenBank/DDBJ whole genome shotgun (WGS) entry which is preliminary data.</text>
</comment>
<dbReference type="AlphaFoldDB" id="A0A401TMA6"/>
<feature type="region of interest" description="Disordered" evidence="1">
    <location>
        <begin position="1"/>
        <end position="24"/>
    </location>
</feature>
<reference evidence="2 3" key="1">
    <citation type="journal article" date="2018" name="Nat. Ecol. Evol.">
        <title>Shark genomes provide insights into elasmobranch evolution and the origin of vertebrates.</title>
        <authorList>
            <person name="Hara Y"/>
            <person name="Yamaguchi K"/>
            <person name="Onimaru K"/>
            <person name="Kadota M"/>
            <person name="Koyanagi M"/>
            <person name="Keeley SD"/>
            <person name="Tatsumi K"/>
            <person name="Tanaka K"/>
            <person name="Motone F"/>
            <person name="Kageyama Y"/>
            <person name="Nozu R"/>
            <person name="Adachi N"/>
            <person name="Nishimura O"/>
            <person name="Nakagawa R"/>
            <person name="Tanegashima C"/>
            <person name="Kiyatake I"/>
            <person name="Matsumoto R"/>
            <person name="Murakumo K"/>
            <person name="Nishida K"/>
            <person name="Terakita A"/>
            <person name="Kuratani S"/>
            <person name="Sato K"/>
            <person name="Hyodo S Kuraku.S."/>
        </authorList>
    </citation>
    <scope>NUCLEOTIDE SEQUENCE [LARGE SCALE GENOMIC DNA]</scope>
</reference>
<keyword evidence="3" id="KW-1185">Reference proteome</keyword>
<evidence type="ECO:0000256" key="1">
    <source>
        <dbReference type="SAM" id="MobiDB-lite"/>
    </source>
</evidence>
<evidence type="ECO:0000313" key="2">
    <source>
        <dbReference type="EMBL" id="GCC43775.1"/>
    </source>
</evidence>
<organism evidence="2 3">
    <name type="scientific">Chiloscyllium punctatum</name>
    <name type="common">Brownbanded bambooshark</name>
    <name type="synonym">Hemiscyllium punctatum</name>
    <dbReference type="NCBI Taxonomy" id="137246"/>
    <lineage>
        <taxon>Eukaryota</taxon>
        <taxon>Metazoa</taxon>
        <taxon>Chordata</taxon>
        <taxon>Craniata</taxon>
        <taxon>Vertebrata</taxon>
        <taxon>Chondrichthyes</taxon>
        <taxon>Elasmobranchii</taxon>
        <taxon>Galeomorphii</taxon>
        <taxon>Galeoidea</taxon>
        <taxon>Orectolobiformes</taxon>
        <taxon>Hemiscylliidae</taxon>
        <taxon>Chiloscyllium</taxon>
    </lineage>
</organism>
<proteinExistence type="predicted"/>
<feature type="region of interest" description="Disordered" evidence="1">
    <location>
        <begin position="62"/>
        <end position="86"/>
    </location>
</feature>
<dbReference type="Proteomes" id="UP000287033">
    <property type="component" value="Unassembled WGS sequence"/>
</dbReference>
<sequence length="86" mass="9139">MAFSESRPEAAEVEQDEGAGGEPDLIAKANSLQTFSESEEVRSLLLGLGSAGAAEPAHSEIISQKFTGESPRRFLPSPHPRALLHP</sequence>
<evidence type="ECO:0000313" key="3">
    <source>
        <dbReference type="Proteomes" id="UP000287033"/>
    </source>
</evidence>
<accession>A0A401TMA6</accession>